<evidence type="ECO:0000256" key="4">
    <source>
        <dbReference type="ARBA" id="ARBA00022475"/>
    </source>
</evidence>
<dbReference type="PIRSF" id="PIRSF015761">
    <property type="entry name" value="Protein_L"/>
    <property type="match status" value="1"/>
</dbReference>
<dbReference type="InterPro" id="IPR043129">
    <property type="entry name" value="ATPase_NBD"/>
</dbReference>
<sequence length="387" mass="43190">MRLSLDERGEIDWLLWSDASARIVARGQGTVESVRAALASYSAVRPALVLAPTTGIVFHQLNLSRQARRRQAQVIPFMLEDKLAADIDQLHFAVLAWRGEEASVAVVAKALMLQWTAQCAALGVDVARLVPDVLALPLHDEGWSALRERDVWLFRQSRCRGMAAEPSWLPTLLNACAPLPPICCYSDPPDCGMGWRHQPVADVLTLAATSGDVPAADLRQGEFVVSTPWRHGRGAWRRIALALACYLGLLATDAAWTHYQRYQQANYWRQESVRVYRQLFPAEKRVVNPRVQMQQHLQRLAADSRAAPLAQQLAQLQRLMTRNAGVALQTLAYDAPRGEWRLDLRAADYQGLEQLQRQAAAAYQVTPGDMRQNNGGVEGRLVLRIKP</sequence>
<keyword evidence="6" id="KW-0812">Transmembrane</keyword>
<evidence type="ECO:0000313" key="13">
    <source>
        <dbReference type="EMBL" id="CPR19691.1"/>
    </source>
</evidence>
<evidence type="ECO:0000313" key="14">
    <source>
        <dbReference type="Proteomes" id="UP000044377"/>
    </source>
</evidence>
<evidence type="ECO:0000256" key="1">
    <source>
        <dbReference type="ARBA" id="ARBA00004377"/>
    </source>
</evidence>
<organism evidence="13 14">
    <name type="scientific">Brenneria goodwinii</name>
    <dbReference type="NCBI Taxonomy" id="1109412"/>
    <lineage>
        <taxon>Bacteria</taxon>
        <taxon>Pseudomonadati</taxon>
        <taxon>Pseudomonadota</taxon>
        <taxon>Gammaproteobacteria</taxon>
        <taxon>Enterobacterales</taxon>
        <taxon>Pectobacteriaceae</taxon>
        <taxon>Brenneria</taxon>
    </lineage>
</organism>
<proteinExistence type="inferred from homology"/>
<keyword evidence="7 10" id="KW-0653">Protein transport</keyword>
<dbReference type="Pfam" id="PF12693">
    <property type="entry name" value="GspL_C"/>
    <property type="match status" value="1"/>
</dbReference>
<evidence type="ECO:0000256" key="9">
    <source>
        <dbReference type="ARBA" id="ARBA00023136"/>
    </source>
</evidence>
<evidence type="ECO:0000259" key="11">
    <source>
        <dbReference type="Pfam" id="PF05134"/>
    </source>
</evidence>
<keyword evidence="5" id="KW-0997">Cell inner membrane</keyword>
<evidence type="ECO:0000256" key="2">
    <source>
        <dbReference type="ARBA" id="ARBA00005318"/>
    </source>
</evidence>
<dbReference type="GO" id="GO:0015627">
    <property type="term" value="C:type II protein secretion system complex"/>
    <property type="evidence" value="ECO:0007669"/>
    <property type="project" value="InterPro"/>
</dbReference>
<gene>
    <name evidence="13" type="ORF">BN1221_03903</name>
</gene>
<reference evidence="14" key="1">
    <citation type="submission" date="2015-01" db="EMBL/GenBank/DDBJ databases">
        <authorList>
            <person name="Paterson Steve"/>
        </authorList>
    </citation>
    <scope>NUCLEOTIDE SEQUENCE [LARGE SCALE GENOMIC DNA]</scope>
    <source>
        <strain evidence="14">OBR1</strain>
    </source>
</reference>
<keyword evidence="4" id="KW-1003">Cell membrane</keyword>
<keyword evidence="14" id="KW-1185">Reference proteome</keyword>
<keyword evidence="3 10" id="KW-0813">Transport</keyword>
<dbReference type="STRING" id="1109412.BN1221_03903"/>
<dbReference type="SUPFAM" id="SSF53067">
    <property type="entry name" value="Actin-like ATPase domain"/>
    <property type="match status" value="2"/>
</dbReference>
<accession>A0A0G4JZW6</accession>
<protein>
    <recommendedName>
        <fullName evidence="10">Type II secretion system protein L</fullName>
        <shortName evidence="10">T2SS protein L</shortName>
    </recommendedName>
</protein>
<dbReference type="EMBL" id="CGIG01000001">
    <property type="protein sequence ID" value="CPR19691.1"/>
    <property type="molecule type" value="Genomic_DNA"/>
</dbReference>
<dbReference type="NCBIfam" id="TIGR01709">
    <property type="entry name" value="typeII_sec_gspL"/>
    <property type="match status" value="1"/>
</dbReference>
<evidence type="ECO:0000256" key="7">
    <source>
        <dbReference type="ARBA" id="ARBA00022927"/>
    </source>
</evidence>
<evidence type="ECO:0000256" key="5">
    <source>
        <dbReference type="ARBA" id="ARBA00022519"/>
    </source>
</evidence>
<dbReference type="Gene3D" id="3.30.1360.100">
    <property type="entry name" value="General secretion pathway protein M, EpsM"/>
    <property type="match status" value="1"/>
</dbReference>
<dbReference type="GO" id="GO:0015628">
    <property type="term" value="P:protein secretion by the type II secretion system"/>
    <property type="evidence" value="ECO:0007669"/>
    <property type="project" value="InterPro"/>
</dbReference>
<dbReference type="InterPro" id="IPR025691">
    <property type="entry name" value="GspL_pp_dom"/>
</dbReference>
<dbReference type="Pfam" id="PF05134">
    <property type="entry name" value="T2SSL"/>
    <property type="match status" value="1"/>
</dbReference>
<comment type="subcellular location">
    <subcellularLocation>
        <location evidence="1">Cell inner membrane</location>
        <topology evidence="1">Single-pass membrane protein</topology>
    </subcellularLocation>
</comment>
<evidence type="ECO:0000256" key="6">
    <source>
        <dbReference type="ARBA" id="ARBA00022692"/>
    </source>
</evidence>
<comment type="function">
    <text evidence="10">Inner membrane component of the type II secretion system required for the energy-dependent secretion of extracellular factors such as proteases and toxins from the periplasm.</text>
</comment>
<feature type="domain" description="GspL periplasmic" evidence="12">
    <location>
        <begin position="233"/>
        <end position="384"/>
    </location>
</feature>
<evidence type="ECO:0000256" key="8">
    <source>
        <dbReference type="ARBA" id="ARBA00022989"/>
    </source>
</evidence>
<dbReference type="InterPro" id="IPR024230">
    <property type="entry name" value="GspL_cyto_dom"/>
</dbReference>
<dbReference type="InterPro" id="IPR007812">
    <property type="entry name" value="T2SS_protein-GspL"/>
</dbReference>
<dbReference type="AlphaFoldDB" id="A0A0G4JZW6"/>
<name>A0A0G4JZW6_9GAMM</name>
<dbReference type="CDD" id="cd24017">
    <property type="entry name" value="ASKHA_T2SSL_N"/>
    <property type="match status" value="1"/>
</dbReference>
<evidence type="ECO:0000256" key="10">
    <source>
        <dbReference type="PIRNR" id="PIRNR015761"/>
    </source>
</evidence>
<dbReference type="Proteomes" id="UP000044377">
    <property type="component" value="Unassembled WGS sequence"/>
</dbReference>
<dbReference type="Gene3D" id="3.30.420.370">
    <property type="match status" value="1"/>
</dbReference>
<keyword evidence="8" id="KW-1133">Transmembrane helix</keyword>
<comment type="similarity">
    <text evidence="2 10">Belongs to the GSP L family.</text>
</comment>
<dbReference type="GO" id="GO:0009276">
    <property type="term" value="C:Gram-negative-bacterium-type cell wall"/>
    <property type="evidence" value="ECO:0007669"/>
    <property type="project" value="InterPro"/>
</dbReference>
<evidence type="ECO:0000259" key="12">
    <source>
        <dbReference type="Pfam" id="PF12693"/>
    </source>
</evidence>
<evidence type="ECO:0000256" key="3">
    <source>
        <dbReference type="ARBA" id="ARBA00022448"/>
    </source>
</evidence>
<dbReference type="GO" id="GO:0005886">
    <property type="term" value="C:plasma membrane"/>
    <property type="evidence" value="ECO:0007669"/>
    <property type="project" value="UniProtKB-SubCell"/>
</dbReference>
<dbReference type="Gene3D" id="3.30.420.380">
    <property type="match status" value="1"/>
</dbReference>
<keyword evidence="9" id="KW-0472">Membrane</keyword>
<feature type="domain" description="GspL cytoplasmic actin-ATPase-like" evidence="11">
    <location>
        <begin position="1"/>
        <end position="223"/>
    </location>
</feature>